<keyword evidence="3" id="KW-1185">Reference proteome</keyword>
<evidence type="ECO:0000256" key="1">
    <source>
        <dbReference type="ARBA" id="ARBA00022649"/>
    </source>
</evidence>
<dbReference type="Proteomes" id="UP000675920">
    <property type="component" value="Unplaced"/>
</dbReference>
<dbReference type="AlphaFoldDB" id="A0A8B6XC62"/>
<evidence type="ECO:0000313" key="3">
    <source>
        <dbReference type="Proteomes" id="UP000675920"/>
    </source>
</evidence>
<dbReference type="InterPro" id="IPR010985">
    <property type="entry name" value="Ribbon_hlx_hlx"/>
</dbReference>
<protein>
    <submittedName>
        <fullName evidence="4">DUF1778 domain-containing protein</fullName>
    </submittedName>
</protein>
<dbReference type="SUPFAM" id="SSF47598">
    <property type="entry name" value="Ribbon-helix-helix"/>
    <property type="match status" value="1"/>
</dbReference>
<comment type="similarity">
    <text evidence="2">Belongs to the TacA antitoxin family.</text>
</comment>
<proteinExistence type="inferred from homology"/>
<sequence length="77" mass="8487">MEHLEVRLSVEQRSLLRRAAELSDCSLGEFVVAAACDAAERVIAARFLVAEPAAMSRQHEDALQDLTDLSQDLNLGY</sequence>
<evidence type="ECO:0000256" key="2">
    <source>
        <dbReference type="ARBA" id="ARBA00049988"/>
    </source>
</evidence>
<dbReference type="InterPro" id="IPR014795">
    <property type="entry name" value="TacA_1-like"/>
</dbReference>
<dbReference type="RefSeq" id="WP_156924238.1">
    <property type="nucleotide sequence ID" value="NZ_AXWS01000001.1"/>
</dbReference>
<accession>A0A8B6XC62</accession>
<name>A0A8B6XC62_9BURK</name>
<dbReference type="GO" id="GO:0006355">
    <property type="term" value="P:regulation of DNA-templated transcription"/>
    <property type="evidence" value="ECO:0007669"/>
    <property type="project" value="InterPro"/>
</dbReference>
<dbReference type="Gene3D" id="1.20.5.780">
    <property type="entry name" value="Single helix bin"/>
    <property type="match status" value="1"/>
</dbReference>
<evidence type="ECO:0000313" key="4">
    <source>
        <dbReference type="RefSeq" id="WP_156924238.1"/>
    </source>
</evidence>
<keyword evidence="1" id="KW-1277">Toxin-antitoxin system</keyword>
<dbReference type="Pfam" id="PF08681">
    <property type="entry name" value="TacA1"/>
    <property type="match status" value="1"/>
</dbReference>
<dbReference type="PANTHER" id="PTHR35401">
    <property type="entry name" value="COPG FAMILY HELIX-TURN-HELIX PROTEIN-RELATED-RELATED"/>
    <property type="match status" value="1"/>
</dbReference>
<organism evidence="3 4">
    <name type="scientific">Derxia gummosa DSM 723</name>
    <dbReference type="NCBI Taxonomy" id="1121388"/>
    <lineage>
        <taxon>Bacteria</taxon>
        <taxon>Pseudomonadati</taxon>
        <taxon>Pseudomonadota</taxon>
        <taxon>Betaproteobacteria</taxon>
        <taxon>Burkholderiales</taxon>
        <taxon>Alcaligenaceae</taxon>
        <taxon>Derxia</taxon>
    </lineage>
</organism>
<reference evidence="4" key="1">
    <citation type="submission" date="2025-08" db="UniProtKB">
        <authorList>
            <consortium name="RefSeq"/>
        </authorList>
    </citation>
    <scope>IDENTIFICATION</scope>
</reference>